<dbReference type="PROSITE" id="PS51462">
    <property type="entry name" value="NUDIX"/>
    <property type="match status" value="1"/>
</dbReference>
<evidence type="ECO:0000313" key="9">
    <source>
        <dbReference type="Proteomes" id="UP000829517"/>
    </source>
</evidence>
<dbReference type="Gene3D" id="3.90.79.10">
    <property type="entry name" value="Nucleoside Triphosphate Pyrophosphohydrolase"/>
    <property type="match status" value="1"/>
</dbReference>
<keyword evidence="5" id="KW-0460">Magnesium</keyword>
<comment type="cofactor">
    <cofactor evidence="2">
        <name>Mg(2+)</name>
        <dbReference type="ChEBI" id="CHEBI:18420"/>
    </cofactor>
</comment>
<dbReference type="InterPro" id="IPR045121">
    <property type="entry name" value="CoAse"/>
</dbReference>
<evidence type="ECO:0000256" key="2">
    <source>
        <dbReference type="ARBA" id="ARBA00001946"/>
    </source>
</evidence>
<dbReference type="InterPro" id="IPR000086">
    <property type="entry name" value="NUDIX_hydrolase_dom"/>
</dbReference>
<name>A0ABS9J3M1_9FLAO</name>
<protein>
    <submittedName>
        <fullName evidence="8">CoA pyrophosphatase</fullName>
    </submittedName>
</protein>
<dbReference type="CDD" id="cd03426">
    <property type="entry name" value="NUDIX_CoAse_Nudt7"/>
    <property type="match status" value="1"/>
</dbReference>
<dbReference type="PANTHER" id="PTHR12992:SF11">
    <property type="entry name" value="MITOCHONDRIAL COENZYME A DIPHOSPHATASE NUDT8"/>
    <property type="match status" value="1"/>
</dbReference>
<dbReference type="InterPro" id="IPR015797">
    <property type="entry name" value="NUDIX_hydrolase-like_dom_sf"/>
</dbReference>
<evidence type="ECO:0000256" key="6">
    <source>
        <dbReference type="ARBA" id="ARBA00023211"/>
    </source>
</evidence>
<proteinExistence type="predicted"/>
<gene>
    <name evidence="8" type="ORF">JM658_09355</name>
</gene>
<dbReference type="PANTHER" id="PTHR12992">
    <property type="entry name" value="NUDIX HYDROLASE"/>
    <property type="match status" value="1"/>
</dbReference>
<reference evidence="8 9" key="1">
    <citation type="submission" date="2021-01" db="EMBL/GenBank/DDBJ databases">
        <title>Genome sequencing of Joostella atrarenae M1-2 (= KCTC 23194).</title>
        <authorList>
            <person name="Zakaria M.R."/>
            <person name="Lam M.Q."/>
            <person name="Chong C.S."/>
        </authorList>
    </citation>
    <scope>NUCLEOTIDE SEQUENCE [LARGE SCALE GENOMIC DNA]</scope>
    <source>
        <strain evidence="8 9">M1-2</strain>
    </source>
</reference>
<dbReference type="RefSeq" id="WP_236958994.1">
    <property type="nucleotide sequence ID" value="NZ_JAETXX010000005.1"/>
</dbReference>
<comment type="caution">
    <text evidence="8">The sequence shown here is derived from an EMBL/GenBank/DDBJ whole genome shotgun (WGS) entry which is preliminary data.</text>
</comment>
<evidence type="ECO:0000256" key="4">
    <source>
        <dbReference type="ARBA" id="ARBA00022801"/>
    </source>
</evidence>
<evidence type="ECO:0000259" key="7">
    <source>
        <dbReference type="PROSITE" id="PS51462"/>
    </source>
</evidence>
<dbReference type="EMBL" id="JAETXX010000005">
    <property type="protein sequence ID" value="MCF8715028.1"/>
    <property type="molecule type" value="Genomic_DNA"/>
</dbReference>
<keyword evidence="4" id="KW-0378">Hydrolase</keyword>
<dbReference type="Proteomes" id="UP000829517">
    <property type="component" value="Unassembled WGS sequence"/>
</dbReference>
<keyword evidence="6" id="KW-0464">Manganese</keyword>
<evidence type="ECO:0000313" key="8">
    <source>
        <dbReference type="EMBL" id="MCF8715028.1"/>
    </source>
</evidence>
<sequence length="213" mass="24590">MKFADFYDLIPKIKNMPLPGQESHNKMAPLIRTQLLKEENYKKKDPRKAGVVCLFYPDEHLHTKLLLILRKTYNGVHSNQVGFPGGKVELSDKNIEETALRETWEEVGVSPKKIQLVKKMSEVYIPPSNFIVQPFIGIAESELQFVLQEDEVEDIIEVPFLDFMNDDMLFEENLTTSYAKNIDVPAFKLNDYTVWGATAMMLSEVKEMFKKLI</sequence>
<dbReference type="Pfam" id="PF00293">
    <property type="entry name" value="NUDIX"/>
    <property type="match status" value="1"/>
</dbReference>
<evidence type="ECO:0000256" key="1">
    <source>
        <dbReference type="ARBA" id="ARBA00001936"/>
    </source>
</evidence>
<dbReference type="SUPFAM" id="SSF55811">
    <property type="entry name" value="Nudix"/>
    <property type="match status" value="1"/>
</dbReference>
<keyword evidence="3" id="KW-0479">Metal-binding</keyword>
<evidence type="ECO:0000256" key="5">
    <source>
        <dbReference type="ARBA" id="ARBA00022842"/>
    </source>
</evidence>
<comment type="cofactor">
    <cofactor evidence="1">
        <name>Mn(2+)</name>
        <dbReference type="ChEBI" id="CHEBI:29035"/>
    </cofactor>
</comment>
<accession>A0ABS9J3M1</accession>
<evidence type="ECO:0000256" key="3">
    <source>
        <dbReference type="ARBA" id="ARBA00022723"/>
    </source>
</evidence>
<organism evidence="8 9">
    <name type="scientific">Joostella atrarenae</name>
    <dbReference type="NCBI Taxonomy" id="679257"/>
    <lineage>
        <taxon>Bacteria</taxon>
        <taxon>Pseudomonadati</taxon>
        <taxon>Bacteroidota</taxon>
        <taxon>Flavobacteriia</taxon>
        <taxon>Flavobacteriales</taxon>
        <taxon>Flavobacteriaceae</taxon>
        <taxon>Joostella</taxon>
    </lineage>
</organism>
<keyword evidence="9" id="KW-1185">Reference proteome</keyword>
<feature type="domain" description="Nudix hydrolase" evidence="7">
    <location>
        <begin position="46"/>
        <end position="181"/>
    </location>
</feature>